<keyword evidence="1" id="KW-0732">Signal</keyword>
<dbReference type="EMBL" id="GL876967">
    <property type="protein sequence ID" value="KLU83250.1"/>
    <property type="molecule type" value="Genomic_DNA"/>
</dbReference>
<dbReference type="Proteomes" id="UP000011715">
    <property type="component" value="Unassembled WGS sequence"/>
</dbReference>
<feature type="chain" id="PRO_5009385275" description="Secreted protein" evidence="1">
    <location>
        <begin position="19"/>
        <end position="182"/>
    </location>
</feature>
<reference evidence="3" key="5">
    <citation type="submission" date="2015-06" db="UniProtKB">
        <authorList>
            <consortium name="EnsemblFungi"/>
        </authorList>
    </citation>
    <scope>IDENTIFICATION</scope>
    <source>
        <strain evidence="3">ATCC 64411</strain>
    </source>
</reference>
<dbReference type="VEuPathDB" id="FungiDB:MAPG_02315"/>
<organism evidence="3 4">
    <name type="scientific">Magnaporthiopsis poae (strain ATCC 64411 / 73-15)</name>
    <name type="common">Kentucky bluegrass fungus</name>
    <name type="synonym">Magnaporthe poae</name>
    <dbReference type="NCBI Taxonomy" id="644358"/>
    <lineage>
        <taxon>Eukaryota</taxon>
        <taxon>Fungi</taxon>
        <taxon>Dikarya</taxon>
        <taxon>Ascomycota</taxon>
        <taxon>Pezizomycotina</taxon>
        <taxon>Sordariomycetes</taxon>
        <taxon>Sordariomycetidae</taxon>
        <taxon>Magnaporthales</taxon>
        <taxon>Magnaporthaceae</taxon>
        <taxon>Magnaporthiopsis</taxon>
    </lineage>
</organism>
<name>A0A0C4DR16_MAGP6</name>
<reference evidence="2" key="3">
    <citation type="submission" date="2011-03" db="EMBL/GenBank/DDBJ databases">
        <title>Annotation of Magnaporthe poae ATCC 64411.</title>
        <authorList>
            <person name="Ma L.-J."/>
            <person name="Dead R."/>
            <person name="Young S.K."/>
            <person name="Zeng Q."/>
            <person name="Gargeya S."/>
            <person name="Fitzgerald M."/>
            <person name="Haas B."/>
            <person name="Abouelleil A."/>
            <person name="Alvarado L."/>
            <person name="Arachchi H.M."/>
            <person name="Berlin A."/>
            <person name="Brown A."/>
            <person name="Chapman S.B."/>
            <person name="Chen Z."/>
            <person name="Dunbar C."/>
            <person name="Freedman E."/>
            <person name="Gearin G."/>
            <person name="Gellesch M."/>
            <person name="Goldberg J."/>
            <person name="Griggs A."/>
            <person name="Gujja S."/>
            <person name="Heiman D."/>
            <person name="Howarth C."/>
            <person name="Larson L."/>
            <person name="Lui A."/>
            <person name="MacDonald P.J.P."/>
            <person name="Mehta T."/>
            <person name="Montmayeur A."/>
            <person name="Murphy C."/>
            <person name="Neiman D."/>
            <person name="Pearson M."/>
            <person name="Priest M."/>
            <person name="Roberts A."/>
            <person name="Saif S."/>
            <person name="Shea T."/>
            <person name="Shenoy N."/>
            <person name="Sisk P."/>
            <person name="Stolte C."/>
            <person name="Sykes S."/>
            <person name="Yandava C."/>
            <person name="Wortman J."/>
            <person name="Nusbaum C."/>
            <person name="Birren B."/>
        </authorList>
    </citation>
    <scope>NUCLEOTIDE SEQUENCE</scope>
    <source>
        <strain evidence="2">ATCC 64411</strain>
    </source>
</reference>
<evidence type="ECO:0000313" key="3">
    <source>
        <dbReference type="EnsemblFungi" id="MAPG_02315T0"/>
    </source>
</evidence>
<dbReference type="AlphaFoldDB" id="A0A0C4DR16"/>
<evidence type="ECO:0000256" key="1">
    <source>
        <dbReference type="SAM" id="SignalP"/>
    </source>
</evidence>
<evidence type="ECO:0008006" key="5">
    <source>
        <dbReference type="Google" id="ProtNLM"/>
    </source>
</evidence>
<dbReference type="EnsemblFungi" id="MAPG_02315T0">
    <property type="protein sequence ID" value="MAPG_02315T0"/>
    <property type="gene ID" value="MAPG_02315"/>
</dbReference>
<evidence type="ECO:0000313" key="2">
    <source>
        <dbReference type="EMBL" id="KLU83250.1"/>
    </source>
</evidence>
<accession>A0A0C4DR16</accession>
<reference evidence="4" key="1">
    <citation type="submission" date="2010-05" db="EMBL/GenBank/DDBJ databases">
        <title>The genome sequence of Magnaporthe poae strain ATCC 64411.</title>
        <authorList>
            <person name="Ma L.-J."/>
            <person name="Dead R."/>
            <person name="Young S."/>
            <person name="Zeng Q."/>
            <person name="Koehrsen M."/>
            <person name="Alvarado L."/>
            <person name="Berlin A."/>
            <person name="Chapman S.B."/>
            <person name="Chen Z."/>
            <person name="Freedman E."/>
            <person name="Gellesch M."/>
            <person name="Goldberg J."/>
            <person name="Griggs A."/>
            <person name="Gujja S."/>
            <person name="Heilman E.R."/>
            <person name="Heiman D."/>
            <person name="Hepburn T."/>
            <person name="Howarth C."/>
            <person name="Jen D."/>
            <person name="Larson L."/>
            <person name="Mehta T."/>
            <person name="Neiman D."/>
            <person name="Pearson M."/>
            <person name="Roberts A."/>
            <person name="Saif S."/>
            <person name="Shea T."/>
            <person name="Shenoy N."/>
            <person name="Sisk P."/>
            <person name="Stolte C."/>
            <person name="Sykes S."/>
            <person name="Walk T."/>
            <person name="White J."/>
            <person name="Yandava C."/>
            <person name="Haas B."/>
            <person name="Nusbaum C."/>
            <person name="Birren B."/>
        </authorList>
    </citation>
    <scope>NUCLEOTIDE SEQUENCE [LARGE SCALE GENOMIC DNA]</scope>
    <source>
        <strain evidence="4">ATCC 64411 / 73-15</strain>
    </source>
</reference>
<proteinExistence type="predicted"/>
<sequence>MVVVVVVVWWLSAGHAEAASVRAPPLASRHVLHLSSRTTPSSPLDVPPKRLSGRFPAPGIPGVAGGCMPDRVPGLCGSLAGDAGWVSRRPGSIDDGSWMVWSPTASHPAVPAKPTSLPILSAHKPHCTDCSPSLRYLSLSYQALASFPPAVRPIQVGSPFPRSPLNFKRQHPVPLFQNISSD</sequence>
<reference evidence="2" key="2">
    <citation type="submission" date="2010-05" db="EMBL/GenBank/DDBJ databases">
        <title>The Genome Sequence of Magnaporthe poae strain ATCC 64411.</title>
        <authorList>
            <consortium name="The Broad Institute Genome Sequencing Platform"/>
            <consortium name="Broad Institute Genome Sequencing Center for Infectious Disease"/>
            <person name="Ma L.-J."/>
            <person name="Dead R."/>
            <person name="Young S."/>
            <person name="Zeng Q."/>
            <person name="Koehrsen M."/>
            <person name="Alvarado L."/>
            <person name="Berlin A."/>
            <person name="Chapman S.B."/>
            <person name="Chen Z."/>
            <person name="Freedman E."/>
            <person name="Gellesch M."/>
            <person name="Goldberg J."/>
            <person name="Griggs A."/>
            <person name="Gujja S."/>
            <person name="Heilman E.R."/>
            <person name="Heiman D."/>
            <person name="Hepburn T."/>
            <person name="Howarth C."/>
            <person name="Jen D."/>
            <person name="Larson L."/>
            <person name="Mehta T."/>
            <person name="Neiman D."/>
            <person name="Pearson M."/>
            <person name="Roberts A."/>
            <person name="Saif S."/>
            <person name="Shea T."/>
            <person name="Shenoy N."/>
            <person name="Sisk P."/>
            <person name="Stolte C."/>
            <person name="Sykes S."/>
            <person name="Walk T."/>
            <person name="White J."/>
            <person name="Yandava C."/>
            <person name="Haas B."/>
            <person name="Nusbaum C."/>
            <person name="Birren B."/>
        </authorList>
    </citation>
    <scope>NUCLEOTIDE SEQUENCE</scope>
    <source>
        <strain evidence="2">ATCC 64411</strain>
    </source>
</reference>
<gene>
    <name evidence="2" type="ORF">MAPG_02315</name>
</gene>
<evidence type="ECO:0000313" key="4">
    <source>
        <dbReference type="Proteomes" id="UP000011715"/>
    </source>
</evidence>
<keyword evidence="4" id="KW-1185">Reference proteome</keyword>
<protein>
    <recommendedName>
        <fullName evidence="5">Secreted protein</fullName>
    </recommendedName>
</protein>
<dbReference type="EMBL" id="ADBL01000583">
    <property type="status" value="NOT_ANNOTATED_CDS"/>
    <property type="molecule type" value="Genomic_DNA"/>
</dbReference>
<reference evidence="3" key="4">
    <citation type="journal article" date="2015" name="G3 (Bethesda)">
        <title>Genome sequences of three phytopathogenic species of the Magnaporthaceae family of fungi.</title>
        <authorList>
            <person name="Okagaki L.H."/>
            <person name="Nunes C.C."/>
            <person name="Sailsbery J."/>
            <person name="Clay B."/>
            <person name="Brown D."/>
            <person name="John T."/>
            <person name="Oh Y."/>
            <person name="Young N."/>
            <person name="Fitzgerald M."/>
            <person name="Haas B.J."/>
            <person name="Zeng Q."/>
            <person name="Young S."/>
            <person name="Adiconis X."/>
            <person name="Fan L."/>
            <person name="Levin J.Z."/>
            <person name="Mitchell T.K."/>
            <person name="Okubara P.A."/>
            <person name="Farman M.L."/>
            <person name="Kohn L.M."/>
            <person name="Birren B."/>
            <person name="Ma L.-J."/>
            <person name="Dean R.A."/>
        </authorList>
    </citation>
    <scope>NUCLEOTIDE SEQUENCE</scope>
    <source>
        <strain evidence="3">ATCC 64411 / 73-15</strain>
    </source>
</reference>
<feature type="signal peptide" evidence="1">
    <location>
        <begin position="1"/>
        <end position="18"/>
    </location>
</feature>